<gene>
    <name evidence="6" type="ORF">SOP97_00400</name>
</gene>
<evidence type="ECO:0000256" key="3">
    <source>
        <dbReference type="ARBA" id="ARBA00022989"/>
    </source>
</evidence>
<reference evidence="6 7" key="1">
    <citation type="submission" date="2023-12" db="EMBL/GenBank/DDBJ databases">
        <title>Pseudomonas sp. T5W1.</title>
        <authorList>
            <person name="Maltman C."/>
        </authorList>
    </citation>
    <scope>NUCLEOTIDE SEQUENCE [LARGE SCALE GENOMIC DNA]</scope>
    <source>
        <strain evidence="6 7">T5W1</strain>
    </source>
</reference>
<evidence type="ECO:0000313" key="7">
    <source>
        <dbReference type="Proteomes" id="UP001292571"/>
    </source>
</evidence>
<keyword evidence="7" id="KW-1185">Reference proteome</keyword>
<evidence type="ECO:0000256" key="4">
    <source>
        <dbReference type="ARBA" id="ARBA00023136"/>
    </source>
</evidence>
<dbReference type="PANTHER" id="PTHR12714">
    <property type="entry name" value="PROTEIN-S ISOPRENYLCYSTEINE O-METHYLTRANSFERASE"/>
    <property type="match status" value="1"/>
</dbReference>
<dbReference type="Proteomes" id="UP001292571">
    <property type="component" value="Unassembled WGS sequence"/>
</dbReference>
<sequence length="153" mass="16580">MLNLDNKIPPPLIATLCGAAMWGIALYTPGIEVAGALRIIGAVAVALAGVFFCMAGVVSFRRAQTTVNPLKPDAASALVRSGIYQVSRNPMYVGFALLLVSWAVFLSSPVALLGVGVFMLYINRFQIAPEERALSMLFGAEFERYKNAVRRWI</sequence>
<dbReference type="Pfam" id="PF04191">
    <property type="entry name" value="PEMT"/>
    <property type="match status" value="1"/>
</dbReference>
<keyword evidence="3 5" id="KW-1133">Transmembrane helix</keyword>
<name>A0ABU5P3Q5_9PSED</name>
<dbReference type="EMBL" id="JAYEET010000001">
    <property type="protein sequence ID" value="MEA1604287.1"/>
    <property type="molecule type" value="Genomic_DNA"/>
</dbReference>
<dbReference type="EC" id="2.1.1.100" evidence="6"/>
<keyword evidence="2 5" id="KW-0812">Transmembrane</keyword>
<protein>
    <submittedName>
        <fullName evidence="6">Isoprenylcysteine carboxylmethyltransferase family protein</fullName>
        <ecNumber evidence="6">2.1.1.100</ecNumber>
        <ecNumber evidence="6">2.1.1.334</ecNumber>
    </submittedName>
</protein>
<dbReference type="GO" id="GO:0004671">
    <property type="term" value="F:protein C-terminal S-isoprenylcysteine carboxyl O-methyltransferase activity"/>
    <property type="evidence" value="ECO:0007669"/>
    <property type="project" value="UniProtKB-EC"/>
</dbReference>
<comment type="caution">
    <text evidence="6">The sequence shown here is derived from an EMBL/GenBank/DDBJ whole genome shotgun (WGS) entry which is preliminary data.</text>
</comment>
<feature type="transmembrane region" description="Helical" evidence="5">
    <location>
        <begin position="95"/>
        <end position="122"/>
    </location>
</feature>
<keyword evidence="4 5" id="KW-0472">Membrane</keyword>
<keyword evidence="6" id="KW-0808">Transferase</keyword>
<evidence type="ECO:0000256" key="5">
    <source>
        <dbReference type="SAM" id="Phobius"/>
    </source>
</evidence>
<organism evidence="6 7">
    <name type="scientific">Pseudomonas spirodelae</name>
    <dbReference type="NCBI Taxonomy" id="3101751"/>
    <lineage>
        <taxon>Bacteria</taxon>
        <taxon>Pseudomonadati</taxon>
        <taxon>Pseudomonadota</taxon>
        <taxon>Gammaproteobacteria</taxon>
        <taxon>Pseudomonadales</taxon>
        <taxon>Pseudomonadaceae</taxon>
        <taxon>Pseudomonas</taxon>
    </lineage>
</organism>
<comment type="subcellular location">
    <subcellularLocation>
        <location evidence="1">Endomembrane system</location>
        <topology evidence="1">Multi-pass membrane protein</topology>
    </subcellularLocation>
</comment>
<dbReference type="EC" id="2.1.1.334" evidence="6"/>
<dbReference type="GO" id="GO:0032259">
    <property type="term" value="P:methylation"/>
    <property type="evidence" value="ECO:0007669"/>
    <property type="project" value="UniProtKB-KW"/>
</dbReference>
<evidence type="ECO:0000313" key="6">
    <source>
        <dbReference type="EMBL" id="MEA1604287.1"/>
    </source>
</evidence>
<feature type="transmembrane region" description="Helical" evidence="5">
    <location>
        <begin position="12"/>
        <end position="29"/>
    </location>
</feature>
<evidence type="ECO:0000256" key="2">
    <source>
        <dbReference type="ARBA" id="ARBA00022692"/>
    </source>
</evidence>
<proteinExistence type="predicted"/>
<keyword evidence="6" id="KW-0489">Methyltransferase</keyword>
<dbReference type="RefSeq" id="WP_274087997.1">
    <property type="nucleotide sequence ID" value="NZ_JAYEET010000001.1"/>
</dbReference>
<dbReference type="InterPro" id="IPR007318">
    <property type="entry name" value="Phopholipid_MeTrfase"/>
</dbReference>
<dbReference type="Gene3D" id="1.20.120.1630">
    <property type="match status" value="1"/>
</dbReference>
<accession>A0ABU5P3Q5</accession>
<evidence type="ECO:0000256" key="1">
    <source>
        <dbReference type="ARBA" id="ARBA00004127"/>
    </source>
</evidence>
<feature type="transmembrane region" description="Helical" evidence="5">
    <location>
        <begin position="36"/>
        <end position="60"/>
    </location>
</feature>
<dbReference type="PANTHER" id="PTHR12714:SF24">
    <property type="entry name" value="SLR1182 PROTEIN"/>
    <property type="match status" value="1"/>
</dbReference>